<sequence length="127" mass="14521">MSGVYEARGKVLLFPVNGNGKFKITLEKVVSTLKFDIETFSKNNQKYLRGKSSSLKLQTSKASYDFENLFNGNKEISDNLNNVLNDNWKELFDELVPAYTEAYARVLLQIANRIFSKIPLSDIFLDQ</sequence>
<dbReference type="PANTHER" id="PTHR11008">
    <property type="entry name" value="PROTEIN TAKEOUT-LIKE PROTEIN"/>
    <property type="match status" value="1"/>
</dbReference>
<comment type="caution">
    <text evidence="1">The sequence shown here is derived from an EMBL/GenBank/DDBJ whole genome shotgun (WGS) entry which is preliminary data.</text>
</comment>
<proteinExistence type="predicted"/>
<organism evidence="1 2">
    <name type="scientific">Cryptolaemus montrouzieri</name>
    <dbReference type="NCBI Taxonomy" id="559131"/>
    <lineage>
        <taxon>Eukaryota</taxon>
        <taxon>Metazoa</taxon>
        <taxon>Ecdysozoa</taxon>
        <taxon>Arthropoda</taxon>
        <taxon>Hexapoda</taxon>
        <taxon>Insecta</taxon>
        <taxon>Pterygota</taxon>
        <taxon>Neoptera</taxon>
        <taxon>Endopterygota</taxon>
        <taxon>Coleoptera</taxon>
        <taxon>Polyphaga</taxon>
        <taxon>Cucujiformia</taxon>
        <taxon>Coccinelloidea</taxon>
        <taxon>Coccinellidae</taxon>
        <taxon>Scymninae</taxon>
        <taxon>Scymnini</taxon>
        <taxon>Cryptolaemus</taxon>
    </lineage>
</organism>
<keyword evidence="2" id="KW-1185">Reference proteome</keyword>
<reference evidence="1 2" key="1">
    <citation type="journal article" date="2021" name="BMC Biol.">
        <title>Horizontally acquired antibacterial genes associated with adaptive radiation of ladybird beetles.</title>
        <authorList>
            <person name="Li H.S."/>
            <person name="Tang X.F."/>
            <person name="Huang Y.H."/>
            <person name="Xu Z.Y."/>
            <person name="Chen M.L."/>
            <person name="Du X.Y."/>
            <person name="Qiu B.Y."/>
            <person name="Chen P.T."/>
            <person name="Zhang W."/>
            <person name="Slipinski A."/>
            <person name="Escalona H.E."/>
            <person name="Waterhouse R.M."/>
            <person name="Zwick A."/>
            <person name="Pang H."/>
        </authorList>
    </citation>
    <scope>NUCLEOTIDE SEQUENCE [LARGE SCALE GENOMIC DNA]</scope>
    <source>
        <strain evidence="1">SYSU2018</strain>
    </source>
</reference>
<dbReference type="InterPro" id="IPR010562">
    <property type="entry name" value="Haemolymph_juvenile_hormone-bd"/>
</dbReference>
<dbReference type="InterPro" id="IPR038606">
    <property type="entry name" value="To_sf"/>
</dbReference>
<dbReference type="PANTHER" id="PTHR11008:SF32">
    <property type="entry name" value="CIRCADIAN CLOCK-CONTROLLED PROTEIN DAYWAKE-RELATED"/>
    <property type="match status" value="1"/>
</dbReference>
<gene>
    <name evidence="1" type="ORF">HHI36_022059</name>
</gene>
<dbReference type="AlphaFoldDB" id="A0ABD2MYZ4"/>
<dbReference type="EMBL" id="JABFTP020000042">
    <property type="protein sequence ID" value="KAL3271584.1"/>
    <property type="molecule type" value="Genomic_DNA"/>
</dbReference>
<protein>
    <submittedName>
        <fullName evidence="1">Uncharacterized protein</fullName>
    </submittedName>
</protein>
<evidence type="ECO:0000313" key="2">
    <source>
        <dbReference type="Proteomes" id="UP001516400"/>
    </source>
</evidence>
<name>A0ABD2MYZ4_9CUCU</name>
<dbReference type="Pfam" id="PF06585">
    <property type="entry name" value="JHBP"/>
    <property type="match status" value="1"/>
</dbReference>
<dbReference type="Gene3D" id="3.15.10.30">
    <property type="entry name" value="Haemolymph juvenile hormone binding protein"/>
    <property type="match status" value="1"/>
</dbReference>
<evidence type="ECO:0000313" key="1">
    <source>
        <dbReference type="EMBL" id="KAL3271584.1"/>
    </source>
</evidence>
<dbReference type="Proteomes" id="UP001516400">
    <property type="component" value="Unassembled WGS sequence"/>
</dbReference>
<accession>A0ABD2MYZ4</accession>